<name>A0ABP0G6B7_CLALP</name>
<dbReference type="Pfam" id="PF00108">
    <property type="entry name" value="Thiolase_N"/>
    <property type="match status" value="1"/>
</dbReference>
<organism evidence="8 9">
    <name type="scientific">Clavelina lepadiformis</name>
    <name type="common">Light-bulb sea squirt</name>
    <name type="synonym">Ascidia lepadiformis</name>
    <dbReference type="NCBI Taxonomy" id="159417"/>
    <lineage>
        <taxon>Eukaryota</taxon>
        <taxon>Metazoa</taxon>
        <taxon>Chordata</taxon>
        <taxon>Tunicata</taxon>
        <taxon>Ascidiacea</taxon>
        <taxon>Aplousobranchia</taxon>
        <taxon>Clavelinidae</taxon>
        <taxon>Clavelina</taxon>
    </lineage>
</organism>
<accession>A0ABP0G6B7</accession>
<dbReference type="Proteomes" id="UP001642483">
    <property type="component" value="Unassembled WGS sequence"/>
</dbReference>
<evidence type="ECO:0000313" key="8">
    <source>
        <dbReference type="EMBL" id="CAK8686418.1"/>
    </source>
</evidence>
<dbReference type="InterPro" id="IPR020615">
    <property type="entry name" value="Thiolase_acyl_enz_int_AS"/>
</dbReference>
<dbReference type="Pfam" id="PF02803">
    <property type="entry name" value="Thiolase_C"/>
    <property type="match status" value="1"/>
</dbReference>
<dbReference type="PROSITE" id="PS00737">
    <property type="entry name" value="THIOLASE_2"/>
    <property type="match status" value="1"/>
</dbReference>
<comment type="similarity">
    <text evidence="2 5">Belongs to the thiolase-like superfamily. Thiolase family.</text>
</comment>
<feature type="domain" description="Thiolase C-terminal" evidence="7">
    <location>
        <begin position="292"/>
        <end position="412"/>
    </location>
</feature>
<dbReference type="SUPFAM" id="SSF53901">
    <property type="entry name" value="Thiolase-like"/>
    <property type="match status" value="2"/>
</dbReference>
<comment type="pathway">
    <text evidence="1">Lipid metabolism; fatty acid beta-oxidation.</text>
</comment>
<evidence type="ECO:0008006" key="10">
    <source>
        <dbReference type="Google" id="ProtNLM"/>
    </source>
</evidence>
<dbReference type="PANTHER" id="PTHR18919:SF107">
    <property type="entry name" value="ACETYL-COA ACETYLTRANSFERASE, CYTOSOLIC"/>
    <property type="match status" value="1"/>
</dbReference>
<evidence type="ECO:0000256" key="5">
    <source>
        <dbReference type="RuleBase" id="RU003557"/>
    </source>
</evidence>
<evidence type="ECO:0000259" key="6">
    <source>
        <dbReference type="Pfam" id="PF00108"/>
    </source>
</evidence>
<dbReference type="InterPro" id="IPR020617">
    <property type="entry name" value="Thiolase_C"/>
</dbReference>
<evidence type="ECO:0000313" key="9">
    <source>
        <dbReference type="Proteomes" id="UP001642483"/>
    </source>
</evidence>
<gene>
    <name evidence="8" type="ORF">CVLEPA_LOCUS18348</name>
</gene>
<evidence type="ECO:0000256" key="3">
    <source>
        <dbReference type="ARBA" id="ARBA00022679"/>
    </source>
</evidence>
<dbReference type="InterPro" id="IPR020613">
    <property type="entry name" value="Thiolase_CS"/>
</dbReference>
<evidence type="ECO:0000256" key="4">
    <source>
        <dbReference type="ARBA" id="ARBA00023315"/>
    </source>
</evidence>
<protein>
    <recommendedName>
        <fullName evidence="10">Acetyl-CoA acetyltransferase, cytosolic</fullName>
    </recommendedName>
</protein>
<comment type="caution">
    <text evidence="8">The sequence shown here is derived from an EMBL/GenBank/DDBJ whole genome shotgun (WGS) entry which is preliminary data.</text>
</comment>
<dbReference type="EMBL" id="CAWYQH010000102">
    <property type="protein sequence ID" value="CAK8686418.1"/>
    <property type="molecule type" value="Genomic_DNA"/>
</dbReference>
<dbReference type="Gene3D" id="3.40.47.10">
    <property type="match status" value="2"/>
</dbReference>
<evidence type="ECO:0000256" key="1">
    <source>
        <dbReference type="ARBA" id="ARBA00005005"/>
    </source>
</evidence>
<evidence type="ECO:0000259" key="7">
    <source>
        <dbReference type="Pfam" id="PF02803"/>
    </source>
</evidence>
<reference evidence="8 9" key="1">
    <citation type="submission" date="2024-02" db="EMBL/GenBank/DDBJ databases">
        <authorList>
            <person name="Daric V."/>
            <person name="Darras S."/>
        </authorList>
    </citation>
    <scope>NUCLEOTIDE SEQUENCE [LARGE SCALE GENOMIC DNA]</scope>
</reference>
<dbReference type="InterPro" id="IPR020616">
    <property type="entry name" value="Thiolase_N"/>
</dbReference>
<keyword evidence="9" id="KW-1185">Reference proteome</keyword>
<proteinExistence type="inferred from homology"/>
<dbReference type="PIRSF" id="PIRSF000429">
    <property type="entry name" value="Ac-CoA_Ac_transf"/>
    <property type="match status" value="1"/>
</dbReference>
<keyword evidence="3 5" id="KW-0808">Transferase</keyword>
<evidence type="ECO:0000256" key="2">
    <source>
        <dbReference type="ARBA" id="ARBA00010982"/>
    </source>
</evidence>
<sequence length="412" mass="42979">MRDEPDQANIMASDASEVVIVSAARTAIGNINGALSTLPAHQLGSVVIAEVLKRAKLLPAEVSEVILGQVLTAGQGMNPSRHAAVLAGLPVSVPTCLINQVCGSSIRAVAIASQAIKCGDASVVVAGGQESMSLAPHCVHMRRGISLGAVNLIDSMMEDGLTDCFHKCSMGSTAETVASQWKISREEQDAFALSSQRKAGQAQKEGKFKKEIVSVMVKSKRSEVTFEEDEFPKPNSDMESLAHLKPVFVSPADKEKGIIGTVTPGNATGLNDGAAAVVVMSLEEAKKRSLPTLGKIASWAHVGVDPLIMGTGPISAIRKAVSKAGWKLEDVDLFEINEAFASQSLAIVRELGIDMDKVNVNGGSIALGHPLGASGARCLVTLLYAMEGRGSKKGVVSLCIGGGMGIAMCIER</sequence>
<dbReference type="InterPro" id="IPR016039">
    <property type="entry name" value="Thiolase-like"/>
</dbReference>
<dbReference type="InterPro" id="IPR002155">
    <property type="entry name" value="Thiolase"/>
</dbReference>
<dbReference type="PANTHER" id="PTHR18919">
    <property type="entry name" value="ACETYL-COA C-ACYLTRANSFERASE"/>
    <property type="match status" value="1"/>
</dbReference>
<dbReference type="PROSITE" id="PS00098">
    <property type="entry name" value="THIOLASE_1"/>
    <property type="match status" value="1"/>
</dbReference>
<dbReference type="InterPro" id="IPR020610">
    <property type="entry name" value="Thiolase_AS"/>
</dbReference>
<dbReference type="CDD" id="cd00751">
    <property type="entry name" value="thiolase"/>
    <property type="match status" value="1"/>
</dbReference>
<feature type="domain" description="Thiolase N-terminal" evidence="6">
    <location>
        <begin position="18"/>
        <end position="281"/>
    </location>
</feature>
<dbReference type="PROSITE" id="PS00099">
    <property type="entry name" value="THIOLASE_3"/>
    <property type="match status" value="1"/>
</dbReference>
<dbReference type="NCBIfam" id="TIGR01930">
    <property type="entry name" value="AcCoA-C-Actrans"/>
    <property type="match status" value="1"/>
</dbReference>
<keyword evidence="4 5" id="KW-0012">Acyltransferase</keyword>